<evidence type="ECO:0000256" key="1">
    <source>
        <dbReference type="ARBA" id="ARBA00003800"/>
    </source>
</evidence>
<comment type="catalytic activity">
    <reaction evidence="11">
        <text>(2R)-3-phosphoglycerate + NAD(+) = 3-phosphooxypyruvate + NADH + H(+)</text>
        <dbReference type="Rhea" id="RHEA:12641"/>
        <dbReference type="ChEBI" id="CHEBI:15378"/>
        <dbReference type="ChEBI" id="CHEBI:18110"/>
        <dbReference type="ChEBI" id="CHEBI:57540"/>
        <dbReference type="ChEBI" id="CHEBI:57945"/>
        <dbReference type="ChEBI" id="CHEBI:58272"/>
        <dbReference type="EC" id="1.1.1.95"/>
    </reaction>
</comment>
<organism evidence="14 15">
    <name type="scientific">Candidatus Fimicola merdigallinarum</name>
    <dbReference type="NCBI Taxonomy" id="2840819"/>
    <lineage>
        <taxon>Bacteria</taxon>
        <taxon>Bacillati</taxon>
        <taxon>Bacillota</taxon>
        <taxon>Clostridia</taxon>
        <taxon>Lachnospirales</taxon>
        <taxon>Lachnospiraceae</taxon>
        <taxon>Lachnospiraceae incertae sedis</taxon>
        <taxon>Candidatus Fimicola</taxon>
    </lineage>
</organism>
<dbReference type="InterPro" id="IPR045865">
    <property type="entry name" value="ACT-like_dom_sf"/>
</dbReference>
<dbReference type="InterPro" id="IPR036291">
    <property type="entry name" value="NAD(P)-bd_dom_sf"/>
</dbReference>
<dbReference type="EMBL" id="JADIMX010000118">
    <property type="protein sequence ID" value="MBO8434920.1"/>
    <property type="molecule type" value="Genomic_DNA"/>
</dbReference>
<keyword evidence="7 12" id="KW-0560">Oxidoreductase</keyword>
<dbReference type="Gene3D" id="3.30.70.260">
    <property type="match status" value="1"/>
</dbReference>
<gene>
    <name evidence="14" type="ORF">IAC55_06335</name>
</gene>
<name>A0A9D9DZ77_9FIRM</name>
<dbReference type="Pfam" id="PF00389">
    <property type="entry name" value="2-Hacid_dh"/>
    <property type="match status" value="1"/>
</dbReference>
<dbReference type="CDD" id="cd12174">
    <property type="entry name" value="PGDH_like_3"/>
    <property type="match status" value="1"/>
</dbReference>
<dbReference type="Pfam" id="PF02826">
    <property type="entry name" value="2-Hacid_dh_C"/>
    <property type="match status" value="1"/>
</dbReference>
<evidence type="ECO:0000256" key="10">
    <source>
        <dbReference type="ARBA" id="ARBA00048126"/>
    </source>
</evidence>
<comment type="caution">
    <text evidence="14">The sequence shown here is derived from an EMBL/GenBank/DDBJ whole genome shotgun (WGS) entry which is preliminary data.</text>
</comment>
<evidence type="ECO:0000313" key="15">
    <source>
        <dbReference type="Proteomes" id="UP000823611"/>
    </source>
</evidence>
<comment type="similarity">
    <text evidence="3 12">Belongs to the D-isomer specific 2-hydroxyacid dehydrogenase family.</text>
</comment>
<evidence type="ECO:0000256" key="7">
    <source>
        <dbReference type="ARBA" id="ARBA00023002"/>
    </source>
</evidence>
<dbReference type="GO" id="GO:0004617">
    <property type="term" value="F:phosphoglycerate dehydrogenase activity"/>
    <property type="evidence" value="ECO:0007669"/>
    <property type="project" value="UniProtKB-EC"/>
</dbReference>
<reference evidence="14" key="2">
    <citation type="journal article" date="2021" name="PeerJ">
        <title>Extensive microbial diversity within the chicken gut microbiome revealed by metagenomics and culture.</title>
        <authorList>
            <person name="Gilroy R."/>
            <person name="Ravi A."/>
            <person name="Getino M."/>
            <person name="Pursley I."/>
            <person name="Horton D.L."/>
            <person name="Alikhan N.F."/>
            <person name="Baker D."/>
            <person name="Gharbi K."/>
            <person name="Hall N."/>
            <person name="Watson M."/>
            <person name="Adriaenssens E.M."/>
            <person name="Foster-Nyarko E."/>
            <person name="Jarju S."/>
            <person name="Secka A."/>
            <person name="Antonio M."/>
            <person name="Oren A."/>
            <person name="Chaudhuri R.R."/>
            <person name="La Ragione R."/>
            <person name="Hildebrand F."/>
            <person name="Pallen M.J."/>
        </authorList>
    </citation>
    <scope>NUCLEOTIDE SEQUENCE</scope>
    <source>
        <strain evidence="14">F6-4510</strain>
    </source>
</reference>
<keyword evidence="8" id="KW-0520">NAD</keyword>
<dbReference type="InterPro" id="IPR029752">
    <property type="entry name" value="D-isomer_DH_CS1"/>
</dbReference>
<dbReference type="PANTHER" id="PTHR42938:SF47">
    <property type="entry name" value="HYDROXYPYRUVATE REDUCTASE"/>
    <property type="match status" value="1"/>
</dbReference>
<evidence type="ECO:0000256" key="5">
    <source>
        <dbReference type="ARBA" id="ARBA00013143"/>
    </source>
</evidence>
<dbReference type="SUPFAM" id="SSF52283">
    <property type="entry name" value="Formate/glycerate dehydrogenase catalytic domain-like"/>
    <property type="match status" value="1"/>
</dbReference>
<evidence type="ECO:0000256" key="8">
    <source>
        <dbReference type="ARBA" id="ARBA00023027"/>
    </source>
</evidence>
<dbReference type="InterPro" id="IPR002912">
    <property type="entry name" value="ACT_dom"/>
</dbReference>
<evidence type="ECO:0000256" key="9">
    <source>
        <dbReference type="ARBA" id="ARBA00030455"/>
    </source>
</evidence>
<evidence type="ECO:0000256" key="2">
    <source>
        <dbReference type="ARBA" id="ARBA00005216"/>
    </source>
</evidence>
<dbReference type="EC" id="1.1.1.95" evidence="5"/>
<dbReference type="InterPro" id="IPR006139">
    <property type="entry name" value="D-isomer_2_OHA_DH_cat_dom"/>
</dbReference>
<sequence>MYNIRTLNNIAEKGLNRFSKHEFQVSDTIENPDGILLRSFDMHQMEIPESVKAIARAGAGTNNIPIDECSKRGIVVFNTPGANANAVKELVIAGLLMSSRNLPKGIAWTKALKDEEGNIDKLTEAGKKQFVGPEIQGKTLGVIGLGAIGVLVANVAQKLGMNVIGYDPYLSIDAAWSLSSHVNKASSLDELVSQSDYMTIHVPLNDATRNTFNKELFSKVKKGATLLNYARGELVETEAVIEALENGTLSYYVTDFPMRELIERDNVITTPHLGASTPESEENCAVMASAELIDFLKYGIIRNSVNFPNCEIPYNGKTRISITNKNVPNMIGSISSVFAKENINIDNMVNASKGMWAYNLIDTDNLGDKAEELMNELKNIDGVVSARIVFQNK</sequence>
<dbReference type="EC" id="1.1.1.399" evidence="4"/>
<evidence type="ECO:0000256" key="3">
    <source>
        <dbReference type="ARBA" id="ARBA00005854"/>
    </source>
</evidence>
<reference evidence="14" key="1">
    <citation type="submission" date="2020-10" db="EMBL/GenBank/DDBJ databases">
        <authorList>
            <person name="Gilroy R."/>
        </authorList>
    </citation>
    <scope>NUCLEOTIDE SEQUENCE</scope>
    <source>
        <strain evidence="14">F6-4510</strain>
    </source>
</reference>
<feature type="domain" description="ACT" evidence="13">
    <location>
        <begin position="319"/>
        <end position="391"/>
    </location>
</feature>
<dbReference type="Proteomes" id="UP000823611">
    <property type="component" value="Unassembled WGS sequence"/>
</dbReference>
<proteinExistence type="inferred from homology"/>
<evidence type="ECO:0000259" key="13">
    <source>
        <dbReference type="PROSITE" id="PS51671"/>
    </source>
</evidence>
<comment type="function">
    <text evidence="1">Catalyzes the reversible oxidation of 3-phospho-D-glycerate to 3-phosphonooxypyruvate, the first step of the phosphorylated L-serine biosynthesis pathway. Also catalyzes the reversible oxidation of 2-hydroxyglutarate to 2-oxoglutarate.</text>
</comment>
<evidence type="ECO:0000256" key="6">
    <source>
        <dbReference type="ARBA" id="ARBA00021582"/>
    </source>
</evidence>
<dbReference type="SUPFAM" id="SSF51735">
    <property type="entry name" value="NAD(P)-binding Rossmann-fold domains"/>
    <property type="match status" value="1"/>
</dbReference>
<evidence type="ECO:0000256" key="12">
    <source>
        <dbReference type="RuleBase" id="RU003719"/>
    </source>
</evidence>
<dbReference type="InterPro" id="IPR006140">
    <property type="entry name" value="D-isomer_DH_NAD-bd"/>
</dbReference>
<dbReference type="Gene3D" id="3.40.50.720">
    <property type="entry name" value="NAD(P)-binding Rossmann-like Domain"/>
    <property type="match status" value="2"/>
</dbReference>
<dbReference type="PROSITE" id="PS00065">
    <property type="entry name" value="D_2_HYDROXYACID_DH_1"/>
    <property type="match status" value="1"/>
</dbReference>
<dbReference type="PANTHER" id="PTHR42938">
    <property type="entry name" value="FORMATE DEHYDROGENASE 1"/>
    <property type="match status" value="1"/>
</dbReference>
<dbReference type="CDD" id="cd04901">
    <property type="entry name" value="ACT_3PGDH"/>
    <property type="match status" value="1"/>
</dbReference>
<evidence type="ECO:0000256" key="11">
    <source>
        <dbReference type="ARBA" id="ARBA00048731"/>
    </source>
</evidence>
<protein>
    <recommendedName>
        <fullName evidence="6">D-3-phosphoglycerate dehydrogenase</fullName>
        <ecNumber evidence="4">1.1.1.399</ecNumber>
        <ecNumber evidence="5">1.1.1.95</ecNumber>
    </recommendedName>
    <alternativeName>
        <fullName evidence="9">2-oxoglutarate reductase</fullName>
    </alternativeName>
</protein>
<accession>A0A9D9DZ77</accession>
<evidence type="ECO:0000313" key="14">
    <source>
        <dbReference type="EMBL" id="MBO8434920.1"/>
    </source>
</evidence>
<dbReference type="GO" id="GO:0051287">
    <property type="term" value="F:NAD binding"/>
    <property type="evidence" value="ECO:0007669"/>
    <property type="project" value="InterPro"/>
</dbReference>
<dbReference type="AlphaFoldDB" id="A0A9D9DZ77"/>
<comment type="catalytic activity">
    <reaction evidence="10">
        <text>(R)-2-hydroxyglutarate + NAD(+) = 2-oxoglutarate + NADH + H(+)</text>
        <dbReference type="Rhea" id="RHEA:49612"/>
        <dbReference type="ChEBI" id="CHEBI:15378"/>
        <dbReference type="ChEBI" id="CHEBI:15801"/>
        <dbReference type="ChEBI" id="CHEBI:16810"/>
        <dbReference type="ChEBI" id="CHEBI:57540"/>
        <dbReference type="ChEBI" id="CHEBI:57945"/>
        <dbReference type="EC" id="1.1.1.399"/>
    </reaction>
</comment>
<evidence type="ECO:0000256" key="4">
    <source>
        <dbReference type="ARBA" id="ARBA00013001"/>
    </source>
</evidence>
<dbReference type="SUPFAM" id="SSF55021">
    <property type="entry name" value="ACT-like"/>
    <property type="match status" value="1"/>
</dbReference>
<dbReference type="PROSITE" id="PS51671">
    <property type="entry name" value="ACT"/>
    <property type="match status" value="1"/>
</dbReference>
<comment type="pathway">
    <text evidence="2">Amino-acid biosynthesis; L-serine biosynthesis; L-serine from 3-phospho-D-glycerate: step 1/3.</text>
</comment>